<feature type="region of interest" description="Disordered" evidence="1">
    <location>
        <begin position="28"/>
        <end position="75"/>
    </location>
</feature>
<accession>A0A4V1RK74</accession>
<sequence>MRTRSRPRASTWWTYVVPSPVAVSAGVEVTEPGAPGSRASRPASRDSAYVVPRRPTATSSVRPAPSGPSTGATCVAHEPARPIRSGLLQPECCVRRRTWSVPADEVVATSGRPVRDSAIAGLAVGAEAAIRRSTSLPLRGVPARTRPSRVVAASHGRP</sequence>
<feature type="region of interest" description="Disordered" evidence="1">
    <location>
        <begin position="139"/>
        <end position="158"/>
    </location>
</feature>
<dbReference type="AlphaFoldDB" id="A0A4V1RK74"/>
<proteinExistence type="predicted"/>
<comment type="caution">
    <text evidence="2">The sequence shown here is derived from an EMBL/GenBank/DDBJ whole genome shotgun (WGS) entry which is preliminary data.</text>
</comment>
<gene>
    <name evidence="2" type="ORF">EUA06_08140</name>
</gene>
<reference evidence="2 3" key="1">
    <citation type="submission" date="2019-01" db="EMBL/GenBank/DDBJ databases">
        <title>Novel species of Nocardioides.</title>
        <authorList>
            <person name="Liu Q."/>
            <person name="Xin Y.-H."/>
        </authorList>
    </citation>
    <scope>NUCLEOTIDE SEQUENCE [LARGE SCALE GENOMIC DNA]</scope>
    <source>
        <strain evidence="2 3">HLT3-15</strain>
    </source>
</reference>
<keyword evidence="3" id="KW-1185">Reference proteome</keyword>
<feature type="compositionally biased region" description="Polar residues" evidence="1">
    <location>
        <begin position="56"/>
        <end position="72"/>
    </location>
</feature>
<evidence type="ECO:0000313" key="3">
    <source>
        <dbReference type="Proteomes" id="UP000291838"/>
    </source>
</evidence>
<name>A0A4V1RK74_9ACTN</name>
<dbReference type="EMBL" id="SDWS01000003">
    <property type="protein sequence ID" value="RYB91292.1"/>
    <property type="molecule type" value="Genomic_DNA"/>
</dbReference>
<organism evidence="2 3">
    <name type="scientific">Nocardioides glacieisoli</name>
    <dbReference type="NCBI Taxonomy" id="1168730"/>
    <lineage>
        <taxon>Bacteria</taxon>
        <taxon>Bacillati</taxon>
        <taxon>Actinomycetota</taxon>
        <taxon>Actinomycetes</taxon>
        <taxon>Propionibacteriales</taxon>
        <taxon>Nocardioidaceae</taxon>
        <taxon>Nocardioides</taxon>
    </lineage>
</organism>
<feature type="compositionally biased region" description="Low complexity" evidence="1">
    <location>
        <begin position="28"/>
        <end position="42"/>
    </location>
</feature>
<protein>
    <submittedName>
        <fullName evidence="2">Uncharacterized protein</fullName>
    </submittedName>
</protein>
<dbReference type="Proteomes" id="UP000291838">
    <property type="component" value="Unassembled WGS sequence"/>
</dbReference>
<evidence type="ECO:0000256" key="1">
    <source>
        <dbReference type="SAM" id="MobiDB-lite"/>
    </source>
</evidence>
<evidence type="ECO:0000313" key="2">
    <source>
        <dbReference type="EMBL" id="RYB91292.1"/>
    </source>
</evidence>